<comment type="subcellular location">
    <subcellularLocation>
        <location evidence="4 6">Cytoplasm</location>
    </subcellularLocation>
</comment>
<sequence length="187" mass="21663">MIDENGQSLGIMNTRDALRLAEERGYDLVEVAPNANPPVCRLMDYGKYKYEKQKEEKLHKKQKATTVLKELRFHPNTGEHDFQFKARHARDFILDGHKVKAQVIFKGREILHTEFGEKILRKLIEFLSDVAKVEQDIRLEGNSMSVLFAPDRKKIQMLKEQEEKNKQFGGESSDAKSEEQSRSDEAI</sequence>
<dbReference type="InterPro" id="IPR036787">
    <property type="entry name" value="T_IF-3_N_sf"/>
</dbReference>
<dbReference type="SUPFAM" id="SSF54364">
    <property type="entry name" value="Translation initiation factor IF3, N-terminal domain"/>
    <property type="match status" value="1"/>
</dbReference>
<gene>
    <name evidence="4" type="primary">infC</name>
    <name evidence="11" type="ORF">JGI24_01526</name>
    <name evidence="10" type="ORF">JGI25_00090</name>
</gene>
<organism evidence="11 12">
    <name type="scientific">Kryptobacter tengchongensis</name>
    <dbReference type="NCBI Taxonomy" id="1643429"/>
    <lineage>
        <taxon>Bacteria</taxon>
        <taxon>Pseudomonadati</taxon>
        <taxon>Candidatus Kryptoniota</taxon>
        <taxon>Candidatus Kryptobacter</taxon>
    </lineage>
</organism>
<evidence type="ECO:0000313" key="13">
    <source>
        <dbReference type="Proteomes" id="UP000243105"/>
    </source>
</evidence>
<evidence type="ECO:0000313" key="10">
    <source>
        <dbReference type="EMBL" id="CUS96352.1"/>
    </source>
</evidence>
<dbReference type="InterPro" id="IPR019814">
    <property type="entry name" value="Translation_initiation_fac_3_N"/>
</dbReference>
<feature type="domain" description="Translation initiation factor 3 C-terminal" evidence="8">
    <location>
        <begin position="67"/>
        <end position="150"/>
    </location>
</feature>
<feature type="compositionally biased region" description="Basic and acidic residues" evidence="7">
    <location>
        <begin position="173"/>
        <end position="187"/>
    </location>
</feature>
<accession>A0A656D9K2</accession>
<keyword evidence="4" id="KW-0963">Cytoplasm</keyword>
<evidence type="ECO:0000313" key="11">
    <source>
        <dbReference type="EMBL" id="CUT04604.1"/>
    </source>
</evidence>
<evidence type="ECO:0000313" key="12">
    <source>
        <dbReference type="Proteomes" id="UP000243065"/>
    </source>
</evidence>
<dbReference type="HAMAP" id="MF_00080">
    <property type="entry name" value="IF_3"/>
    <property type="match status" value="1"/>
</dbReference>
<feature type="domain" description="Translation initiation factor 3 N-terminal" evidence="9">
    <location>
        <begin position="2"/>
        <end position="57"/>
    </location>
</feature>
<dbReference type="Pfam" id="PF05198">
    <property type="entry name" value="IF3_N"/>
    <property type="match status" value="1"/>
</dbReference>
<dbReference type="FunFam" id="3.30.110.10:FF:000001">
    <property type="entry name" value="Translation initiation factor IF-3"/>
    <property type="match status" value="1"/>
</dbReference>
<evidence type="ECO:0000259" key="8">
    <source>
        <dbReference type="Pfam" id="PF00707"/>
    </source>
</evidence>
<dbReference type="InterPro" id="IPR036788">
    <property type="entry name" value="T_IF-3_C_sf"/>
</dbReference>
<comment type="subunit">
    <text evidence="4 6">Monomer.</text>
</comment>
<dbReference type="EMBL" id="CZVV01000003">
    <property type="protein sequence ID" value="CUS96352.1"/>
    <property type="molecule type" value="Genomic_DNA"/>
</dbReference>
<dbReference type="PROSITE" id="PS00938">
    <property type="entry name" value="IF3"/>
    <property type="match status" value="1"/>
</dbReference>
<name>A0A656D9K2_KRYT1</name>
<comment type="similarity">
    <text evidence="1 4 6">Belongs to the IF-3 family.</text>
</comment>
<keyword evidence="2 4" id="KW-0396">Initiation factor</keyword>
<dbReference type="AlphaFoldDB" id="A0A656D9K2"/>
<dbReference type="SUPFAM" id="SSF55200">
    <property type="entry name" value="Translation initiation factor IF3, C-terminal domain"/>
    <property type="match status" value="1"/>
</dbReference>
<dbReference type="GO" id="GO:0005829">
    <property type="term" value="C:cytosol"/>
    <property type="evidence" value="ECO:0007669"/>
    <property type="project" value="TreeGrafter"/>
</dbReference>
<evidence type="ECO:0000256" key="6">
    <source>
        <dbReference type="RuleBase" id="RU000646"/>
    </source>
</evidence>
<dbReference type="Proteomes" id="UP000243065">
    <property type="component" value="Unassembled WGS sequence"/>
</dbReference>
<dbReference type="InterPro" id="IPR019815">
    <property type="entry name" value="Translation_initiation_fac_3_C"/>
</dbReference>
<dbReference type="Gene3D" id="3.10.20.80">
    <property type="entry name" value="Translation initiation factor 3 (IF-3), N-terminal domain"/>
    <property type="match status" value="1"/>
</dbReference>
<dbReference type="InterPro" id="IPR001288">
    <property type="entry name" value="Translation_initiation_fac_3"/>
</dbReference>
<evidence type="ECO:0000256" key="3">
    <source>
        <dbReference type="ARBA" id="ARBA00022917"/>
    </source>
</evidence>
<comment type="function">
    <text evidence="4 6">IF-3 binds to the 30S ribosomal subunit and shifts the equilibrium between 70S ribosomes and their 50S and 30S subunits in favor of the free subunits, thus enhancing the availability of 30S subunits on which protein synthesis initiation begins.</text>
</comment>
<dbReference type="Pfam" id="PF00707">
    <property type="entry name" value="IF3_C"/>
    <property type="match status" value="1"/>
</dbReference>
<dbReference type="PANTHER" id="PTHR10938">
    <property type="entry name" value="TRANSLATION INITIATION FACTOR IF-3"/>
    <property type="match status" value="1"/>
</dbReference>
<dbReference type="GO" id="GO:0032790">
    <property type="term" value="P:ribosome disassembly"/>
    <property type="evidence" value="ECO:0007669"/>
    <property type="project" value="TreeGrafter"/>
</dbReference>
<proteinExistence type="inferred from homology"/>
<dbReference type="Gene3D" id="3.30.110.10">
    <property type="entry name" value="Translation initiation factor 3 (IF-3), C-terminal domain"/>
    <property type="match status" value="1"/>
</dbReference>
<dbReference type="GO" id="GO:0003743">
    <property type="term" value="F:translation initiation factor activity"/>
    <property type="evidence" value="ECO:0007669"/>
    <property type="project" value="UniProtKB-UniRule"/>
</dbReference>
<dbReference type="Proteomes" id="UP000243105">
    <property type="component" value="Unassembled WGS sequence"/>
</dbReference>
<keyword evidence="12" id="KW-1185">Reference proteome</keyword>
<dbReference type="InterPro" id="IPR019813">
    <property type="entry name" value="Translation_initiation_fac3_CS"/>
</dbReference>
<dbReference type="PANTHER" id="PTHR10938:SF0">
    <property type="entry name" value="TRANSLATION INITIATION FACTOR IF-3, MITOCHONDRIAL"/>
    <property type="match status" value="1"/>
</dbReference>
<dbReference type="EMBL" id="CZVU01000095">
    <property type="protein sequence ID" value="CUT04604.1"/>
    <property type="molecule type" value="Genomic_DNA"/>
</dbReference>
<dbReference type="NCBIfam" id="TIGR00168">
    <property type="entry name" value="infC"/>
    <property type="match status" value="1"/>
</dbReference>
<dbReference type="GO" id="GO:0016020">
    <property type="term" value="C:membrane"/>
    <property type="evidence" value="ECO:0007669"/>
    <property type="project" value="TreeGrafter"/>
</dbReference>
<evidence type="ECO:0000256" key="2">
    <source>
        <dbReference type="ARBA" id="ARBA00022540"/>
    </source>
</evidence>
<dbReference type="GO" id="GO:0043022">
    <property type="term" value="F:ribosome binding"/>
    <property type="evidence" value="ECO:0007669"/>
    <property type="project" value="TreeGrafter"/>
</dbReference>
<reference evidence="12 13" key="1">
    <citation type="submission" date="2015-11" db="EMBL/GenBank/DDBJ databases">
        <authorList>
            <person name="Varghese N."/>
        </authorList>
    </citation>
    <scope>NUCLEOTIDE SEQUENCE [LARGE SCALE GENOMIC DNA]</scope>
    <source>
        <strain evidence="11 12">JGI-24</strain>
        <strain evidence="10 13">JGI-25</strain>
    </source>
</reference>
<evidence type="ECO:0000256" key="4">
    <source>
        <dbReference type="HAMAP-Rule" id="MF_00080"/>
    </source>
</evidence>
<evidence type="ECO:0000256" key="7">
    <source>
        <dbReference type="SAM" id="MobiDB-lite"/>
    </source>
</evidence>
<evidence type="ECO:0000259" key="9">
    <source>
        <dbReference type="Pfam" id="PF05198"/>
    </source>
</evidence>
<evidence type="ECO:0000256" key="5">
    <source>
        <dbReference type="NCBIfam" id="TIGR00168"/>
    </source>
</evidence>
<feature type="region of interest" description="Disordered" evidence="7">
    <location>
        <begin position="159"/>
        <end position="187"/>
    </location>
</feature>
<protein>
    <recommendedName>
        <fullName evidence="4 5">Translation initiation factor IF-3</fullName>
    </recommendedName>
</protein>
<keyword evidence="3 4" id="KW-0648">Protein biosynthesis</keyword>
<evidence type="ECO:0000256" key="1">
    <source>
        <dbReference type="ARBA" id="ARBA00005439"/>
    </source>
</evidence>